<dbReference type="InterPro" id="IPR029149">
    <property type="entry name" value="Creatin/AminoP/Spt16_N"/>
</dbReference>
<evidence type="ECO:0000256" key="1">
    <source>
        <dbReference type="ARBA" id="ARBA00001936"/>
    </source>
</evidence>
<dbReference type="GO" id="GO:0070006">
    <property type="term" value="F:metalloaminopeptidase activity"/>
    <property type="evidence" value="ECO:0007669"/>
    <property type="project" value="InterPro"/>
</dbReference>
<dbReference type="CDD" id="cd01087">
    <property type="entry name" value="Prolidase"/>
    <property type="match status" value="1"/>
</dbReference>
<dbReference type="Proteomes" id="UP000245609">
    <property type="component" value="Unassembled WGS sequence"/>
</dbReference>
<feature type="domain" description="Aminopeptidase P N-terminal" evidence="5">
    <location>
        <begin position="4"/>
        <end position="130"/>
    </location>
</feature>
<dbReference type="EMBL" id="MBFS01000131">
    <property type="protein sequence ID" value="PVV04376.1"/>
    <property type="molecule type" value="Genomic_DNA"/>
</dbReference>
<evidence type="ECO:0000256" key="3">
    <source>
        <dbReference type="ARBA" id="ARBA00022801"/>
    </source>
</evidence>
<accession>A0A2T9ZIE3</accession>
<dbReference type="PANTHER" id="PTHR43226:SF1">
    <property type="entry name" value="XAA-PRO DIPEPTIDASE"/>
    <property type="match status" value="1"/>
</dbReference>
<dbReference type="SUPFAM" id="SSF55920">
    <property type="entry name" value="Creatinase/aminopeptidase"/>
    <property type="match status" value="1"/>
</dbReference>
<dbReference type="InterPro" id="IPR036005">
    <property type="entry name" value="Creatinase/aminopeptidase-like"/>
</dbReference>
<keyword evidence="4" id="KW-0464">Manganese</keyword>
<dbReference type="OrthoDB" id="10261878at2759"/>
<keyword evidence="7" id="KW-1185">Reference proteome</keyword>
<dbReference type="GO" id="GO:0006508">
    <property type="term" value="P:proteolysis"/>
    <property type="evidence" value="ECO:0007669"/>
    <property type="project" value="TreeGrafter"/>
</dbReference>
<reference evidence="6 7" key="1">
    <citation type="journal article" date="2018" name="MBio">
        <title>Comparative Genomics Reveals the Core Gene Toolbox for the Fungus-Insect Symbiosis.</title>
        <authorList>
            <person name="Wang Y."/>
            <person name="Stata M."/>
            <person name="Wang W."/>
            <person name="Stajich J.E."/>
            <person name="White M.M."/>
            <person name="Moncalvo J.M."/>
        </authorList>
    </citation>
    <scope>NUCLEOTIDE SEQUENCE [LARGE SCALE GENOMIC DNA]</scope>
    <source>
        <strain evidence="6 7">SC-DP-2</strain>
    </source>
</reference>
<gene>
    <name evidence="6" type="ORF">BB560_001131</name>
</gene>
<sequence length="446" mass="49419">MPLINVAKHCDNVAKYLNSPGLIFVKGAEVSIHPDSDTELRFMQDSNMVYISGVLEPGFSFLYDTVTKKSTLLAPFITPDEAVWIGEQPSLAGLKASYGVDTVVYSDKLEEIISSIAPSKIYTLSYQDCSIIKKFSDLIDTEALLSAIHEARVFKEPEEVELMQIANNISGKVHTDLMNYSWTGKNERNVYSKFVGGILDGGCEREAYTTIVAAGTHPATLHYIKNDSKINSESDLVLVDAGGSYRGYAADITRTWPAGKTFTQPAREIYQIVLDMQKAVIENAKPHVLWEDMHLLANKVAIDGLVKLGILKGNLKEITDSFVIGYFFPHGLGHFLGIDTHDAGGYPKGVERINKPGIRYLRVRRELLEGMVLTVEPGIYFVDGLIKEAKGTPEVAKFVDFDKVEYYSRIGGVRIEDNILITANGNLNLTNVPKEIQDIEAIRCSQ</sequence>
<comment type="cofactor">
    <cofactor evidence="1">
        <name>Mn(2+)</name>
        <dbReference type="ChEBI" id="CHEBI:29035"/>
    </cofactor>
</comment>
<name>A0A2T9ZIE3_9FUNG</name>
<organism evidence="6 7">
    <name type="scientific">Smittium megazygosporum</name>
    <dbReference type="NCBI Taxonomy" id="133381"/>
    <lineage>
        <taxon>Eukaryota</taxon>
        <taxon>Fungi</taxon>
        <taxon>Fungi incertae sedis</taxon>
        <taxon>Zoopagomycota</taxon>
        <taxon>Kickxellomycotina</taxon>
        <taxon>Harpellomycetes</taxon>
        <taxon>Harpellales</taxon>
        <taxon>Legeriomycetaceae</taxon>
        <taxon>Smittium</taxon>
    </lineage>
</organism>
<dbReference type="InterPro" id="IPR007865">
    <property type="entry name" value="Aminopep_P_N"/>
</dbReference>
<evidence type="ECO:0000256" key="4">
    <source>
        <dbReference type="ARBA" id="ARBA00023211"/>
    </source>
</evidence>
<protein>
    <recommendedName>
        <fullName evidence="5">Aminopeptidase P N-terminal domain-containing protein</fullName>
    </recommendedName>
</protein>
<dbReference type="Gene3D" id="3.90.230.10">
    <property type="entry name" value="Creatinase/methionine aminopeptidase superfamily"/>
    <property type="match status" value="1"/>
</dbReference>
<dbReference type="Pfam" id="PF00557">
    <property type="entry name" value="Peptidase_M24"/>
    <property type="match status" value="1"/>
</dbReference>
<evidence type="ECO:0000313" key="7">
    <source>
        <dbReference type="Proteomes" id="UP000245609"/>
    </source>
</evidence>
<dbReference type="Gene3D" id="3.40.350.10">
    <property type="entry name" value="Creatinase/prolidase N-terminal domain"/>
    <property type="match status" value="1"/>
</dbReference>
<keyword evidence="2" id="KW-0479">Metal-binding</keyword>
<dbReference type="PANTHER" id="PTHR43226">
    <property type="entry name" value="XAA-PRO AMINOPEPTIDASE 3"/>
    <property type="match status" value="1"/>
</dbReference>
<dbReference type="STRING" id="133381.A0A2T9ZIE3"/>
<evidence type="ECO:0000259" key="5">
    <source>
        <dbReference type="SMART" id="SM01011"/>
    </source>
</evidence>
<evidence type="ECO:0000313" key="6">
    <source>
        <dbReference type="EMBL" id="PVV04376.1"/>
    </source>
</evidence>
<dbReference type="InterPro" id="IPR052433">
    <property type="entry name" value="X-Pro_dipept-like"/>
</dbReference>
<keyword evidence="3" id="KW-0378">Hydrolase</keyword>
<dbReference type="InterPro" id="IPR000994">
    <property type="entry name" value="Pept_M24"/>
</dbReference>
<evidence type="ECO:0000256" key="2">
    <source>
        <dbReference type="ARBA" id="ARBA00022723"/>
    </source>
</evidence>
<dbReference type="Pfam" id="PF05195">
    <property type="entry name" value="AMP_N"/>
    <property type="match status" value="1"/>
</dbReference>
<dbReference type="SUPFAM" id="SSF53092">
    <property type="entry name" value="Creatinase/prolidase N-terminal domain"/>
    <property type="match status" value="1"/>
</dbReference>
<dbReference type="SMART" id="SM01011">
    <property type="entry name" value="AMP_N"/>
    <property type="match status" value="1"/>
</dbReference>
<comment type="caution">
    <text evidence="6">The sequence shown here is derived from an EMBL/GenBank/DDBJ whole genome shotgun (WGS) entry which is preliminary data.</text>
</comment>
<proteinExistence type="predicted"/>
<dbReference type="AlphaFoldDB" id="A0A2T9ZIE3"/>
<dbReference type="GO" id="GO:0030145">
    <property type="term" value="F:manganese ion binding"/>
    <property type="evidence" value="ECO:0007669"/>
    <property type="project" value="InterPro"/>
</dbReference>